<gene>
    <name evidence="7" type="ORF">L596_011559</name>
</gene>
<evidence type="ECO:0000256" key="4">
    <source>
        <dbReference type="ARBA" id="ARBA00023136"/>
    </source>
</evidence>
<dbReference type="AlphaFoldDB" id="A0A4U5NUB0"/>
<dbReference type="PANTHER" id="PTHR47323:SF4">
    <property type="entry name" value="FMRFAMIDE PEPTIDE RECEPTOR FRPR-18"/>
    <property type="match status" value="1"/>
</dbReference>
<dbReference type="PROSITE" id="PS50262">
    <property type="entry name" value="G_PROTEIN_RECEP_F1_2"/>
    <property type="match status" value="1"/>
</dbReference>
<dbReference type="Pfam" id="PF10324">
    <property type="entry name" value="7TM_GPCR_Srw"/>
    <property type="match status" value="1"/>
</dbReference>
<accession>A0A4U5NUB0</accession>
<dbReference type="InterPro" id="IPR017452">
    <property type="entry name" value="GPCR_Rhodpsn_7TM"/>
</dbReference>
<evidence type="ECO:0000256" key="1">
    <source>
        <dbReference type="ARBA" id="ARBA00004370"/>
    </source>
</evidence>
<comment type="caution">
    <text evidence="7">The sequence shown here is derived from an EMBL/GenBank/DDBJ whole genome shotgun (WGS) entry which is preliminary data.</text>
</comment>
<dbReference type="OrthoDB" id="10011262at2759"/>
<reference evidence="7 8" key="2">
    <citation type="journal article" date="2019" name="G3 (Bethesda)">
        <title>Hybrid Assembly of the Genome of the Entomopathogenic Nematode Steinernema carpocapsae Identifies the X-Chromosome.</title>
        <authorList>
            <person name="Serra L."/>
            <person name="Macchietto M."/>
            <person name="Macias-Munoz A."/>
            <person name="McGill C.J."/>
            <person name="Rodriguez I.M."/>
            <person name="Rodriguez B."/>
            <person name="Murad R."/>
            <person name="Mortazavi A."/>
        </authorList>
    </citation>
    <scope>NUCLEOTIDE SEQUENCE [LARGE SCALE GENOMIC DNA]</scope>
    <source>
        <strain evidence="7 8">ALL</strain>
    </source>
</reference>
<dbReference type="EMBL" id="AZBU02000003">
    <property type="protein sequence ID" value="TKR87099.1"/>
    <property type="molecule type" value="Genomic_DNA"/>
</dbReference>
<evidence type="ECO:0000259" key="6">
    <source>
        <dbReference type="PROSITE" id="PS50262"/>
    </source>
</evidence>
<dbReference type="PANTHER" id="PTHR47323">
    <property type="entry name" value="FMRFAMIDE PEPTIDE RECEPTOR FAMILY-RELATED"/>
    <property type="match status" value="1"/>
</dbReference>
<feature type="transmembrane region" description="Helical" evidence="5">
    <location>
        <begin position="41"/>
        <end position="66"/>
    </location>
</feature>
<evidence type="ECO:0000256" key="5">
    <source>
        <dbReference type="SAM" id="Phobius"/>
    </source>
</evidence>
<organism evidence="7 8">
    <name type="scientific">Steinernema carpocapsae</name>
    <name type="common">Entomopathogenic nematode</name>
    <dbReference type="NCBI Taxonomy" id="34508"/>
    <lineage>
        <taxon>Eukaryota</taxon>
        <taxon>Metazoa</taxon>
        <taxon>Ecdysozoa</taxon>
        <taxon>Nematoda</taxon>
        <taxon>Chromadorea</taxon>
        <taxon>Rhabditida</taxon>
        <taxon>Tylenchina</taxon>
        <taxon>Panagrolaimomorpha</taxon>
        <taxon>Strongyloidoidea</taxon>
        <taxon>Steinernematidae</taxon>
        <taxon>Steinernema</taxon>
    </lineage>
</organism>
<evidence type="ECO:0000313" key="8">
    <source>
        <dbReference type="Proteomes" id="UP000298663"/>
    </source>
</evidence>
<comment type="subcellular location">
    <subcellularLocation>
        <location evidence="1">Membrane</location>
    </subcellularLocation>
</comment>
<dbReference type="InterPro" id="IPR053352">
    <property type="entry name" value="FMRFamide_rcpt"/>
</dbReference>
<sequence>MDSQQLMACATFGIALIGVAGNAVSFYMFSRPSMRCSSVNVLLSALSLVDLSLLILSIPVFVLPVLDVW</sequence>
<protein>
    <recommendedName>
        <fullName evidence="6">G-protein coupled receptors family 1 profile domain-containing protein</fullName>
    </recommendedName>
</protein>
<dbReference type="GO" id="GO:0008528">
    <property type="term" value="F:G protein-coupled peptide receptor activity"/>
    <property type="evidence" value="ECO:0007669"/>
    <property type="project" value="InterPro"/>
</dbReference>
<evidence type="ECO:0000256" key="2">
    <source>
        <dbReference type="ARBA" id="ARBA00022692"/>
    </source>
</evidence>
<proteinExistence type="predicted"/>
<feature type="transmembrane region" description="Helical" evidence="5">
    <location>
        <begin position="6"/>
        <end position="29"/>
    </location>
</feature>
<keyword evidence="8" id="KW-1185">Reference proteome</keyword>
<evidence type="ECO:0000256" key="3">
    <source>
        <dbReference type="ARBA" id="ARBA00022989"/>
    </source>
</evidence>
<dbReference type="Gene3D" id="1.20.1070.10">
    <property type="entry name" value="Rhodopsin 7-helix transmembrane proteins"/>
    <property type="match status" value="1"/>
</dbReference>
<keyword evidence="2 5" id="KW-0812">Transmembrane</keyword>
<evidence type="ECO:0000313" key="7">
    <source>
        <dbReference type="EMBL" id="TKR87099.1"/>
    </source>
</evidence>
<keyword evidence="3 5" id="KW-1133">Transmembrane helix</keyword>
<dbReference type="SUPFAM" id="SSF81321">
    <property type="entry name" value="Family A G protein-coupled receptor-like"/>
    <property type="match status" value="1"/>
</dbReference>
<reference evidence="7 8" key="1">
    <citation type="journal article" date="2015" name="Genome Biol.">
        <title>Comparative genomics of Steinernema reveals deeply conserved gene regulatory networks.</title>
        <authorList>
            <person name="Dillman A.R."/>
            <person name="Macchietto M."/>
            <person name="Porter C.F."/>
            <person name="Rogers A."/>
            <person name="Williams B."/>
            <person name="Antoshechkin I."/>
            <person name="Lee M.M."/>
            <person name="Goodwin Z."/>
            <person name="Lu X."/>
            <person name="Lewis E.E."/>
            <person name="Goodrich-Blair H."/>
            <person name="Stock S.P."/>
            <person name="Adams B.J."/>
            <person name="Sternberg P.W."/>
            <person name="Mortazavi A."/>
        </authorList>
    </citation>
    <scope>NUCLEOTIDE SEQUENCE [LARGE SCALE GENOMIC DNA]</scope>
    <source>
        <strain evidence="7 8">ALL</strain>
    </source>
</reference>
<feature type="domain" description="G-protein coupled receptors family 1 profile" evidence="6">
    <location>
        <begin position="21"/>
        <end position="69"/>
    </location>
</feature>
<dbReference type="Proteomes" id="UP000298663">
    <property type="component" value="Unassembled WGS sequence"/>
</dbReference>
<dbReference type="GO" id="GO:0016020">
    <property type="term" value="C:membrane"/>
    <property type="evidence" value="ECO:0007669"/>
    <property type="project" value="UniProtKB-SubCell"/>
</dbReference>
<dbReference type="InterPro" id="IPR019427">
    <property type="entry name" value="7TM_GPCR_serpentine_rcpt_Srw"/>
</dbReference>
<name>A0A4U5NUB0_STECR</name>
<keyword evidence="4 5" id="KW-0472">Membrane</keyword>